<feature type="transmembrane region" description="Helical" evidence="1">
    <location>
        <begin position="70"/>
        <end position="92"/>
    </location>
</feature>
<keyword evidence="1" id="KW-0812">Transmembrane</keyword>
<evidence type="ECO:0000256" key="1">
    <source>
        <dbReference type="SAM" id="Phobius"/>
    </source>
</evidence>
<evidence type="ECO:0000313" key="2">
    <source>
        <dbReference type="EMBL" id="BAA90840.1"/>
    </source>
</evidence>
<accession>Q9LCA2</accession>
<name>Q9LCA2_ALKHA</name>
<dbReference type="AlphaFoldDB" id="Q9LCA2"/>
<dbReference type="Pfam" id="PF07441">
    <property type="entry name" value="BofA"/>
    <property type="match status" value="1"/>
</dbReference>
<dbReference type="EMBL" id="AB031210">
    <property type="protein sequence ID" value="BAA90840.1"/>
    <property type="molecule type" value="Genomic_DNA"/>
</dbReference>
<dbReference type="NCBIfam" id="TIGR02862">
    <property type="entry name" value="spore_BofA"/>
    <property type="match status" value="1"/>
</dbReference>
<gene>
    <name evidence="2" type="primary">bofA</name>
</gene>
<feature type="transmembrane region" description="Helical" evidence="1">
    <location>
        <begin position="14"/>
        <end position="32"/>
    </location>
</feature>
<sequence>MREVRKEVRPIDPVVVITILGGAIVVLLIVGAPIKPLRMLGQIGIKFVIGGLLLFFVNVFGALIDLHVPINFITAAVSGFLGIPGLALLVAIQQLVLS</sequence>
<protein>
    <submittedName>
        <fullName evidence="2">SigmaK-factor processing regulatory protein BofA</fullName>
    </submittedName>
</protein>
<keyword evidence="1" id="KW-0472">Membrane</keyword>
<keyword evidence="1" id="KW-1133">Transmembrane helix</keyword>
<feature type="transmembrane region" description="Helical" evidence="1">
    <location>
        <begin position="44"/>
        <end position="64"/>
    </location>
</feature>
<dbReference type="InterPro" id="IPR010001">
    <property type="entry name" value="BofA"/>
</dbReference>
<reference evidence="2" key="1">
    <citation type="journal article" date="2000" name="Extremophiles">
        <title>Characterization and comparative study of the rrn operons of alkaliphilic Bacillus halodurans C-125.</title>
        <authorList>
            <person name="Nakasone K."/>
            <person name="Masui N."/>
            <person name="Takaki Y."/>
            <person name="Sasaki R."/>
            <person name="Maeno G."/>
            <person name="Sakiyama T."/>
            <person name="Hirama C."/>
            <person name="Fuji F."/>
            <person name="Takami H."/>
        </authorList>
    </citation>
    <scope>NUCLEOTIDE SEQUENCE</scope>
    <source>
        <strain evidence="2">C-125</strain>
    </source>
</reference>
<organism evidence="2">
    <name type="scientific">Halalkalibacterium halodurans</name>
    <name type="common">Bacillus halodurans</name>
    <dbReference type="NCBI Taxonomy" id="86665"/>
    <lineage>
        <taxon>Bacteria</taxon>
        <taxon>Bacillati</taxon>
        <taxon>Bacillota</taxon>
        <taxon>Bacilli</taxon>
        <taxon>Bacillales</taxon>
        <taxon>Bacillaceae</taxon>
        <taxon>Halalkalibacterium (ex Joshi et al. 2022)</taxon>
    </lineage>
</organism>
<proteinExistence type="predicted"/>